<reference evidence="1 2" key="1">
    <citation type="submission" date="2019-10" db="EMBL/GenBank/DDBJ databases">
        <title>Draft Genome Sequence of the Caffeine Degrading Methylotroph Methylorubrum populi PINKEL.</title>
        <authorList>
            <person name="Dawson S.C."/>
            <person name="Zhang X."/>
            <person name="Wright M.E."/>
            <person name="Sharma G."/>
            <person name="Langner J.T."/>
            <person name="Ditty J.L."/>
            <person name="Subuyuj G.A."/>
        </authorList>
    </citation>
    <scope>NUCLEOTIDE SEQUENCE [LARGE SCALE GENOMIC DNA]</scope>
    <source>
        <strain evidence="1 2">Pinkel</strain>
    </source>
</reference>
<protein>
    <submittedName>
        <fullName evidence="1">Uncharacterized protein</fullName>
    </submittedName>
</protein>
<dbReference type="Proteomes" id="UP000469949">
    <property type="component" value="Unassembled WGS sequence"/>
</dbReference>
<dbReference type="AlphaFoldDB" id="A0A833J1L8"/>
<name>A0A833J1L8_9HYPH</name>
<dbReference type="EMBL" id="WEKV01000020">
    <property type="protein sequence ID" value="KAB7782424.1"/>
    <property type="molecule type" value="Genomic_DNA"/>
</dbReference>
<evidence type="ECO:0000313" key="1">
    <source>
        <dbReference type="EMBL" id="KAB7782424.1"/>
    </source>
</evidence>
<proteinExistence type="predicted"/>
<sequence length="109" mass="11663">MTRRAPRPFAVTASDEATSDLVGRFVRAIHEFAEDQHDACPVLGGPSINGALAIAALTQVVAELILNVPPGRQREELIAYREAVFSAVLESAATGRPVNVNFVPMQTAH</sequence>
<accession>A0A833J1L8</accession>
<dbReference type="RefSeq" id="WP_152278847.1">
    <property type="nucleotide sequence ID" value="NZ_WEKV01000020.1"/>
</dbReference>
<organism evidence="1 2">
    <name type="scientific">Methylorubrum populi</name>
    <dbReference type="NCBI Taxonomy" id="223967"/>
    <lineage>
        <taxon>Bacteria</taxon>
        <taxon>Pseudomonadati</taxon>
        <taxon>Pseudomonadota</taxon>
        <taxon>Alphaproteobacteria</taxon>
        <taxon>Hyphomicrobiales</taxon>
        <taxon>Methylobacteriaceae</taxon>
        <taxon>Methylorubrum</taxon>
    </lineage>
</organism>
<gene>
    <name evidence="1" type="ORF">F8B43_5179</name>
</gene>
<evidence type="ECO:0000313" key="2">
    <source>
        <dbReference type="Proteomes" id="UP000469949"/>
    </source>
</evidence>
<comment type="caution">
    <text evidence="1">The sequence shown here is derived from an EMBL/GenBank/DDBJ whole genome shotgun (WGS) entry which is preliminary data.</text>
</comment>